<keyword evidence="2" id="KW-1185">Reference proteome</keyword>
<dbReference type="Proteomes" id="UP001314903">
    <property type="component" value="Unassembled WGS sequence"/>
</dbReference>
<keyword evidence="1" id="KW-0224">Dipeptidase</keyword>
<organism evidence="1 2">
    <name type="scientific">Acetoanaerobium pronyense</name>
    <dbReference type="NCBI Taxonomy" id="1482736"/>
    <lineage>
        <taxon>Bacteria</taxon>
        <taxon>Bacillati</taxon>
        <taxon>Bacillota</taxon>
        <taxon>Clostridia</taxon>
        <taxon>Peptostreptococcales</taxon>
        <taxon>Filifactoraceae</taxon>
        <taxon>Acetoanaerobium</taxon>
    </lineage>
</organism>
<dbReference type="EMBL" id="JAGGLI010000002">
    <property type="protein sequence ID" value="MBP2026458.1"/>
    <property type="molecule type" value="Genomic_DNA"/>
</dbReference>
<comment type="caution">
    <text evidence="1">The sequence shown here is derived from an EMBL/GenBank/DDBJ whole genome shotgun (WGS) entry which is preliminary data.</text>
</comment>
<dbReference type="InterPro" id="IPR032466">
    <property type="entry name" value="Metal_Hydrolase"/>
</dbReference>
<reference evidence="1 2" key="1">
    <citation type="submission" date="2021-03" db="EMBL/GenBank/DDBJ databases">
        <title>Genomic Encyclopedia of Type Strains, Phase IV (KMG-IV): sequencing the most valuable type-strain genomes for metagenomic binning, comparative biology and taxonomic classification.</title>
        <authorList>
            <person name="Goeker M."/>
        </authorList>
    </citation>
    <scope>NUCLEOTIDE SEQUENCE [LARGE SCALE GENOMIC DNA]</scope>
    <source>
        <strain evidence="1 2">DSM 27512</strain>
    </source>
</reference>
<evidence type="ECO:0000313" key="1">
    <source>
        <dbReference type="EMBL" id="MBP2026458.1"/>
    </source>
</evidence>
<proteinExistence type="predicted"/>
<dbReference type="PANTHER" id="PTHR10443:SF12">
    <property type="entry name" value="DIPEPTIDASE"/>
    <property type="match status" value="1"/>
</dbReference>
<dbReference type="PROSITE" id="PS51365">
    <property type="entry name" value="RENAL_DIPEPTIDASE_2"/>
    <property type="match status" value="1"/>
</dbReference>
<keyword evidence="1" id="KW-0378">Hydrolase</keyword>
<sequence length="322" mass="36987">MKYIDMHCDTVMTIPEKGSSDLLIDNKEVSVDFKRLKESNAMAQFFAIFLMKKFMKLFSKKKLRNDDEYIEHCVKLINEATEKTDYVKLAYNYDDLIKNNNENKISAFLTIEDGRSADSLEKIKKYHDMGIRLITLTWNYENCMGYPNSNPKMRDKGLKEFGRSAVEYMNEIGMIIDVSHLSDGGFYDVYNTSKKPFVASHSNSRELSPHTRNLTDDMIRKVAEKGGAIGLNFCPQFLDKNIKNKDSKIELMVNHLNHIKKTGGEDVLALGSDFDGISGKLEISGCEKMPMLFEALRKDGWTEDMIEKLAYKNMLRVIKDTL</sequence>
<dbReference type="SUPFAM" id="SSF51556">
    <property type="entry name" value="Metallo-dependent hydrolases"/>
    <property type="match status" value="1"/>
</dbReference>
<keyword evidence="1" id="KW-0645">Protease</keyword>
<evidence type="ECO:0000313" key="2">
    <source>
        <dbReference type="Proteomes" id="UP001314903"/>
    </source>
</evidence>
<dbReference type="PANTHER" id="PTHR10443">
    <property type="entry name" value="MICROSOMAL DIPEPTIDASE"/>
    <property type="match status" value="1"/>
</dbReference>
<dbReference type="GO" id="GO:0016805">
    <property type="term" value="F:dipeptidase activity"/>
    <property type="evidence" value="ECO:0007669"/>
    <property type="project" value="UniProtKB-KW"/>
</dbReference>
<accession>A0ABS4KFA7</accession>
<dbReference type="InterPro" id="IPR008257">
    <property type="entry name" value="Pept_M19"/>
</dbReference>
<dbReference type="RefSeq" id="WP_209658554.1">
    <property type="nucleotide sequence ID" value="NZ_JAGGLI010000002.1"/>
</dbReference>
<dbReference type="CDD" id="cd01301">
    <property type="entry name" value="rDP_like"/>
    <property type="match status" value="1"/>
</dbReference>
<dbReference type="EC" id="3.4.13.19" evidence="1"/>
<dbReference type="Pfam" id="PF01244">
    <property type="entry name" value="Peptidase_M19"/>
    <property type="match status" value="1"/>
</dbReference>
<dbReference type="Gene3D" id="3.20.20.140">
    <property type="entry name" value="Metal-dependent hydrolases"/>
    <property type="match status" value="1"/>
</dbReference>
<protein>
    <submittedName>
        <fullName evidence="1">Membrane dipeptidase</fullName>
        <ecNumber evidence="1">3.4.13.19</ecNumber>
    </submittedName>
</protein>
<name>A0ABS4KFA7_9FIRM</name>
<gene>
    <name evidence="1" type="ORF">J2Z35_000247</name>
</gene>